<dbReference type="Proteomes" id="UP000541058">
    <property type="component" value="Unassembled WGS sequence"/>
</dbReference>
<proteinExistence type="predicted"/>
<dbReference type="Pfam" id="PF00534">
    <property type="entry name" value="Glycos_transf_1"/>
    <property type="match status" value="1"/>
</dbReference>
<accession>A0A7X8C5R2</accession>
<organism evidence="3 4">
    <name type="scientific">Globicatella sulfidifaciens</name>
    <dbReference type="NCBI Taxonomy" id="136093"/>
    <lineage>
        <taxon>Bacteria</taxon>
        <taxon>Bacillati</taxon>
        <taxon>Bacillota</taxon>
        <taxon>Bacilli</taxon>
        <taxon>Lactobacillales</taxon>
        <taxon>Aerococcaceae</taxon>
        <taxon>Globicatella</taxon>
    </lineage>
</organism>
<sequence>MVKVLHVVPLARRAGLQVMFINYLKELKKINPAALNSHIVFAINFKEDLIDEIEHLGVKCYKSNRAFKLDFRVLLQMKRIIRENGISIIYGQNSTGSFWGWLAHLLTAKETKLLCHEHGTAWSSNKPLIRLVTKLWLKKADCTIANSYATKTLLERKFCANAKNIQVVYNGVPESKRNKDVIKRKMQLLFVGRLDDVKSPMTIIEAVHILWKRKLKVAVIFLGDGPLLEVLKSRVHELGLHDMVQFKGSVGSDEVVDYMAASSYLILPSIRESLGNVIIEAAMQNTATIATKVDGIPEVIRGKEYGRLITPTICISKKEFPGYSVDPETFTLTQPKKISPIDLANVISEELLGNHFVEKGIRAGRTIPKRHKMSSYVMSINAIYDALMNGSFS</sequence>
<evidence type="ECO:0000259" key="2">
    <source>
        <dbReference type="Pfam" id="PF13439"/>
    </source>
</evidence>
<dbReference type="Pfam" id="PF13439">
    <property type="entry name" value="Glyco_transf_4"/>
    <property type="match status" value="1"/>
</dbReference>
<reference evidence="3 4" key="1">
    <citation type="journal article" date="2020" name="Biotechnol. Biofuels">
        <title>New insights from the biogas microbiome by comprehensive genome-resolved metagenomics of nearly 1600 species originating from multiple anaerobic digesters.</title>
        <authorList>
            <person name="Campanaro S."/>
            <person name="Treu L."/>
            <person name="Rodriguez-R L.M."/>
            <person name="Kovalovszki A."/>
            <person name="Ziels R.M."/>
            <person name="Maus I."/>
            <person name="Zhu X."/>
            <person name="Kougias P.G."/>
            <person name="Basile A."/>
            <person name="Luo G."/>
            <person name="Schluter A."/>
            <person name="Konstantinidis K.T."/>
            <person name="Angelidaki I."/>
        </authorList>
    </citation>
    <scope>NUCLEOTIDE SEQUENCE [LARGE SCALE GENOMIC DNA]</scope>
    <source>
        <strain evidence="3">AS23ysBPME_34</strain>
    </source>
</reference>
<keyword evidence="3" id="KW-0808">Transferase</keyword>
<dbReference type="InterPro" id="IPR028098">
    <property type="entry name" value="Glyco_trans_4-like_N"/>
</dbReference>
<dbReference type="Gene3D" id="3.40.50.2000">
    <property type="entry name" value="Glycogen Phosphorylase B"/>
    <property type="match status" value="2"/>
</dbReference>
<dbReference type="SUPFAM" id="SSF53756">
    <property type="entry name" value="UDP-Glycosyltransferase/glycogen phosphorylase"/>
    <property type="match status" value="1"/>
</dbReference>
<gene>
    <name evidence="3" type="ORF">GX355_11300</name>
</gene>
<dbReference type="AlphaFoldDB" id="A0A7X8C5R2"/>
<dbReference type="GO" id="GO:0016757">
    <property type="term" value="F:glycosyltransferase activity"/>
    <property type="evidence" value="ECO:0007669"/>
    <property type="project" value="InterPro"/>
</dbReference>
<dbReference type="EMBL" id="JAAYSM010000400">
    <property type="protein sequence ID" value="NLJ19431.1"/>
    <property type="molecule type" value="Genomic_DNA"/>
</dbReference>
<evidence type="ECO:0000313" key="3">
    <source>
        <dbReference type="EMBL" id="NLJ19431.1"/>
    </source>
</evidence>
<feature type="domain" description="Glycosyltransferase subfamily 4-like N-terminal" evidence="2">
    <location>
        <begin position="40"/>
        <end position="174"/>
    </location>
</feature>
<protein>
    <submittedName>
        <fullName evidence="3">Glycosyltransferase</fullName>
    </submittedName>
</protein>
<dbReference type="RefSeq" id="WP_276649972.1">
    <property type="nucleotide sequence ID" value="NZ_JAAYSM010000400.1"/>
</dbReference>
<feature type="domain" description="Glycosyl transferase family 1" evidence="1">
    <location>
        <begin position="177"/>
        <end position="312"/>
    </location>
</feature>
<dbReference type="PANTHER" id="PTHR12526">
    <property type="entry name" value="GLYCOSYLTRANSFERASE"/>
    <property type="match status" value="1"/>
</dbReference>
<evidence type="ECO:0000259" key="1">
    <source>
        <dbReference type="Pfam" id="PF00534"/>
    </source>
</evidence>
<evidence type="ECO:0000313" key="4">
    <source>
        <dbReference type="Proteomes" id="UP000541058"/>
    </source>
</evidence>
<name>A0A7X8C5R2_9LACT</name>
<dbReference type="CDD" id="cd03811">
    <property type="entry name" value="GT4_GT28_WabH-like"/>
    <property type="match status" value="1"/>
</dbReference>
<comment type="caution">
    <text evidence="3">The sequence shown here is derived from an EMBL/GenBank/DDBJ whole genome shotgun (WGS) entry which is preliminary data.</text>
</comment>
<dbReference type="InterPro" id="IPR001296">
    <property type="entry name" value="Glyco_trans_1"/>
</dbReference>